<evidence type="ECO:0000256" key="2">
    <source>
        <dbReference type="ARBA" id="ARBA00023242"/>
    </source>
</evidence>
<keyword evidence="7" id="KW-1185">Reference proteome</keyword>
<gene>
    <name evidence="6" type="primary">RNA14_7</name>
    <name evidence="6" type="ORF">VNI00_014507</name>
</gene>
<dbReference type="InterPro" id="IPR045243">
    <property type="entry name" value="Rna14-like"/>
</dbReference>
<evidence type="ECO:0000313" key="7">
    <source>
        <dbReference type="Proteomes" id="UP001383192"/>
    </source>
</evidence>
<dbReference type="GO" id="GO:0005737">
    <property type="term" value="C:cytoplasm"/>
    <property type="evidence" value="ECO:0007669"/>
    <property type="project" value="UniProtKB-SubCell"/>
</dbReference>
<evidence type="ECO:0000256" key="3">
    <source>
        <dbReference type="RuleBase" id="RU369035"/>
    </source>
</evidence>
<proteinExistence type="predicted"/>
<dbReference type="Gene3D" id="1.25.40.1040">
    <property type="match status" value="1"/>
</dbReference>
<accession>A0AAW0BSP8</accession>
<comment type="function">
    <text evidence="3">Component of the cleavage factor IA (CFIA) complex, which is involved in the endonucleolytic cleavage during polyadenylation-dependent pre-mRNA 3'-end formation.</text>
</comment>
<comment type="subcellular location">
    <subcellularLocation>
        <location evidence="3">Nucleus</location>
    </subcellularLocation>
    <subcellularLocation>
        <location evidence="3">Cytoplasm</location>
    </subcellularLocation>
    <text evidence="3">Nucleus and/or cytoplasm.</text>
</comment>
<dbReference type="Pfam" id="PF05843">
    <property type="entry name" value="Suf"/>
    <property type="match status" value="1"/>
</dbReference>
<dbReference type="GO" id="GO:0180010">
    <property type="term" value="P:co-transcriptional mRNA 3'-end processing, cleavage and polyadenylation pathway"/>
    <property type="evidence" value="ECO:0007669"/>
    <property type="project" value="UniProtKB-UniRule"/>
</dbReference>
<dbReference type="SUPFAM" id="SSF48452">
    <property type="entry name" value="TPR-like"/>
    <property type="match status" value="1"/>
</dbReference>
<evidence type="ECO:0000256" key="4">
    <source>
        <dbReference type="SAM" id="Coils"/>
    </source>
</evidence>
<protein>
    <recommendedName>
        <fullName evidence="3">mRNA 3'-end-processing protein RNA14</fullName>
    </recommendedName>
</protein>
<evidence type="ECO:0000259" key="5">
    <source>
        <dbReference type="Pfam" id="PF05843"/>
    </source>
</evidence>
<name>A0AAW0BSP8_9AGAR</name>
<keyword evidence="4" id="KW-0175">Coiled coil</keyword>
<dbReference type="AlphaFoldDB" id="A0AAW0BSP8"/>
<sequence>MSLSIEVRLPTQVSQTNSCALGNADESLQRARLNPRHELWQHLLHLAESDGITIAKSMEIYEAAIECFPNTPSLQLAYLKKITSKDSLKTEQQLEDLLKLSLKTPSVEICALYISFIRNQRSVASLMETYKLVLDLVGHEADSWTLWHQYIRLIEEVRGHIALREVLHEVVKIPMMNLPDLWELLEVYEHQYHESTAEETLAGLLPLYTKALRVHAEYLRHMHLLDPSPTPGPRQTADKINSILPASPLSSVSVGQLMRRWEAYLGWEESDPLSLRERNMATYINRLRNVYIKAVVRLRFCPEVWYILSAIIYIRLYSHRLPQRYMAYKWWLSVGDADEGLLQLKMGVKANNDSLLLNAALAEALELRDEQDQARSLYQQLLSQLRTALFSRRDLVSVGDIAKDFGLVYIMHMRFEMRNKGLTAAWSVFHQAMEDAPVIPWLVFEEAAKIACSCTVRDRNDLAFIAFEAGMAHFAADIDYVICYLDWLISIDDRMREDAAQLWDRWSRYMYRTGDLDSIQEVEKQMARIYGLADLRLKGRQAYTKGNTSGTPR</sequence>
<dbReference type="EMBL" id="JAYKXP010000082">
    <property type="protein sequence ID" value="KAK7029474.1"/>
    <property type="molecule type" value="Genomic_DNA"/>
</dbReference>
<keyword evidence="3" id="KW-0507">mRNA processing</keyword>
<dbReference type="GO" id="GO:0005634">
    <property type="term" value="C:nucleus"/>
    <property type="evidence" value="ECO:0007669"/>
    <property type="project" value="UniProtKB-SubCell"/>
</dbReference>
<reference evidence="6 7" key="1">
    <citation type="submission" date="2024-01" db="EMBL/GenBank/DDBJ databases">
        <title>A draft genome for a cacao thread blight-causing isolate of Paramarasmius palmivorus.</title>
        <authorList>
            <person name="Baruah I.K."/>
            <person name="Bukari Y."/>
            <person name="Amoako-Attah I."/>
            <person name="Meinhardt L.W."/>
            <person name="Bailey B.A."/>
            <person name="Cohen S.P."/>
        </authorList>
    </citation>
    <scope>NUCLEOTIDE SEQUENCE [LARGE SCALE GENOMIC DNA]</scope>
    <source>
        <strain evidence="6 7">GH-12</strain>
    </source>
</reference>
<evidence type="ECO:0000313" key="6">
    <source>
        <dbReference type="EMBL" id="KAK7029474.1"/>
    </source>
</evidence>
<dbReference type="GO" id="GO:0003729">
    <property type="term" value="F:mRNA binding"/>
    <property type="evidence" value="ECO:0007669"/>
    <property type="project" value="TreeGrafter"/>
</dbReference>
<keyword evidence="1" id="KW-0677">Repeat</keyword>
<evidence type="ECO:0000256" key="1">
    <source>
        <dbReference type="ARBA" id="ARBA00022737"/>
    </source>
</evidence>
<dbReference type="Proteomes" id="UP001383192">
    <property type="component" value="Unassembled WGS sequence"/>
</dbReference>
<dbReference type="PANTHER" id="PTHR19980:SF0">
    <property type="entry name" value="CLEAVAGE STIMULATION FACTOR SUBUNIT 3"/>
    <property type="match status" value="1"/>
</dbReference>
<organism evidence="6 7">
    <name type="scientific">Paramarasmius palmivorus</name>
    <dbReference type="NCBI Taxonomy" id="297713"/>
    <lineage>
        <taxon>Eukaryota</taxon>
        <taxon>Fungi</taxon>
        <taxon>Dikarya</taxon>
        <taxon>Basidiomycota</taxon>
        <taxon>Agaricomycotina</taxon>
        <taxon>Agaricomycetes</taxon>
        <taxon>Agaricomycetidae</taxon>
        <taxon>Agaricales</taxon>
        <taxon>Marasmiineae</taxon>
        <taxon>Marasmiaceae</taxon>
        <taxon>Paramarasmius</taxon>
    </lineage>
</organism>
<dbReference type="PANTHER" id="PTHR19980">
    <property type="entry name" value="RNA CLEAVAGE STIMULATION FACTOR"/>
    <property type="match status" value="1"/>
</dbReference>
<feature type="coiled-coil region" evidence="4">
    <location>
        <begin position="357"/>
        <end position="384"/>
    </location>
</feature>
<dbReference type="InterPro" id="IPR011990">
    <property type="entry name" value="TPR-like_helical_dom_sf"/>
</dbReference>
<dbReference type="InterPro" id="IPR008847">
    <property type="entry name" value="Suf"/>
</dbReference>
<keyword evidence="3" id="KW-0963">Cytoplasm</keyword>
<keyword evidence="2 3" id="KW-0539">Nucleus</keyword>
<comment type="caution">
    <text evidence="6">The sequence shown here is derived from an EMBL/GenBank/DDBJ whole genome shotgun (WGS) entry which is preliminary data.</text>
</comment>
<feature type="domain" description="Suppressor of forked" evidence="5">
    <location>
        <begin position="34"/>
        <end position="530"/>
    </location>
</feature>